<evidence type="ECO:0000259" key="2">
    <source>
        <dbReference type="Pfam" id="PF01558"/>
    </source>
</evidence>
<keyword evidence="1" id="KW-0560">Oxidoreductase</keyword>
<evidence type="ECO:0000256" key="1">
    <source>
        <dbReference type="ARBA" id="ARBA00023002"/>
    </source>
</evidence>
<dbReference type="Pfam" id="PF01558">
    <property type="entry name" value="POR"/>
    <property type="match status" value="1"/>
</dbReference>
<dbReference type="PANTHER" id="PTHR43854:SF1">
    <property type="entry name" value="INDOLEPYRUVATE OXIDOREDUCTASE SUBUNIT IORB"/>
    <property type="match status" value="1"/>
</dbReference>
<dbReference type="InterPro" id="IPR052198">
    <property type="entry name" value="IorB_Oxidoreductase"/>
</dbReference>
<dbReference type="GO" id="GO:0016903">
    <property type="term" value="F:oxidoreductase activity, acting on the aldehyde or oxo group of donors"/>
    <property type="evidence" value="ECO:0007669"/>
    <property type="project" value="InterPro"/>
</dbReference>
<keyword evidence="4" id="KW-1185">Reference proteome</keyword>
<reference evidence="3" key="1">
    <citation type="submission" date="2021-04" db="EMBL/GenBank/DDBJ databases">
        <title>Proteiniclasticum sedimins sp. nov., an obligate anaerobic bacterium isolated from anaerobic sludge.</title>
        <authorList>
            <person name="Liu J."/>
        </authorList>
    </citation>
    <scope>NUCLEOTIDE SEQUENCE</scope>
    <source>
        <strain evidence="3">BAD-10</strain>
    </source>
</reference>
<gene>
    <name evidence="3" type="ORF">KCG48_02600</name>
</gene>
<feature type="domain" description="Pyruvate/ketoisovalerate oxidoreductase catalytic" evidence="2">
    <location>
        <begin position="12"/>
        <end position="188"/>
    </location>
</feature>
<evidence type="ECO:0000313" key="4">
    <source>
        <dbReference type="Proteomes" id="UP000675379"/>
    </source>
</evidence>
<sequence>METMNIIIAGVGGQGLVLATKIIAEAAFQAGFDVKTNDVVGLSQRGGTVWGSVKFGDQVHSPNVLPGTGDLLLGMDPLEALRWSHLLKKDGRIILNTRRVYPTPVLLEKEAYPEEAVESLPERFAVTSLDAAKEAKESGNAKAANTVLLGVLSAHLPIAEEIWMRVLKANVPPKAVEENLRAFARGREYDH</sequence>
<dbReference type="InterPro" id="IPR019752">
    <property type="entry name" value="Pyrv/ketoisovalerate_OxRed_cat"/>
</dbReference>
<evidence type="ECO:0000313" key="3">
    <source>
        <dbReference type="EMBL" id="MBR0575222.1"/>
    </source>
</evidence>
<accession>A0A941CNB8</accession>
<dbReference type="EMBL" id="JAGSCS010000002">
    <property type="protein sequence ID" value="MBR0575222.1"/>
    <property type="molecule type" value="Genomic_DNA"/>
</dbReference>
<dbReference type="Proteomes" id="UP000675379">
    <property type="component" value="Unassembled WGS sequence"/>
</dbReference>
<dbReference type="PANTHER" id="PTHR43854">
    <property type="entry name" value="INDOLEPYRUVATE OXIDOREDUCTASE SUBUNIT IORB"/>
    <property type="match status" value="1"/>
</dbReference>
<dbReference type="AlphaFoldDB" id="A0A941CNB8"/>
<name>A0A941CNB8_9CLOT</name>
<dbReference type="Gene3D" id="3.40.920.10">
    <property type="entry name" value="Pyruvate-ferredoxin oxidoreductase, PFOR, domain III"/>
    <property type="match status" value="1"/>
</dbReference>
<dbReference type="SUPFAM" id="SSF53323">
    <property type="entry name" value="Pyruvate-ferredoxin oxidoreductase, PFOR, domain III"/>
    <property type="match status" value="1"/>
</dbReference>
<dbReference type="RefSeq" id="WP_211799736.1">
    <property type="nucleotide sequence ID" value="NZ_JAGSCS010000002.1"/>
</dbReference>
<protein>
    <submittedName>
        <fullName evidence="3">Indolepyruvate oxidoreductase subunit beta</fullName>
    </submittedName>
</protein>
<organism evidence="3 4">
    <name type="scientific">Proteiniclasticum sediminis</name>
    <dbReference type="NCBI Taxonomy" id="2804028"/>
    <lineage>
        <taxon>Bacteria</taxon>
        <taxon>Bacillati</taxon>
        <taxon>Bacillota</taxon>
        <taxon>Clostridia</taxon>
        <taxon>Eubacteriales</taxon>
        <taxon>Clostridiaceae</taxon>
        <taxon>Proteiniclasticum</taxon>
    </lineage>
</organism>
<comment type="caution">
    <text evidence="3">The sequence shown here is derived from an EMBL/GenBank/DDBJ whole genome shotgun (WGS) entry which is preliminary data.</text>
</comment>
<proteinExistence type="predicted"/>
<dbReference type="InterPro" id="IPR002869">
    <property type="entry name" value="Pyrv_flavodox_OxRed_cen"/>
</dbReference>